<dbReference type="OrthoDB" id="4760590at2"/>
<dbReference type="PATRIC" id="fig|710685.3.peg.4337"/>
<evidence type="ECO:0000313" key="3">
    <source>
        <dbReference type="Proteomes" id="UP000005442"/>
    </source>
</evidence>
<dbReference type="SUPFAM" id="SSF51679">
    <property type="entry name" value="Bacterial luciferase-like"/>
    <property type="match status" value="1"/>
</dbReference>
<dbReference type="PANTHER" id="PTHR43244:SF2">
    <property type="entry name" value="CONSERVED HYPOTHETICAL ALANINE AND PROLINE-RICH PROTEIN"/>
    <property type="match status" value="1"/>
</dbReference>
<dbReference type="eggNOG" id="COG2141">
    <property type="taxonomic scope" value="Bacteria"/>
</dbReference>
<dbReference type="Gene3D" id="3.20.20.30">
    <property type="entry name" value="Luciferase-like domain"/>
    <property type="match status" value="1"/>
</dbReference>
<keyword evidence="3" id="KW-1185">Reference proteome</keyword>
<dbReference type="GO" id="GO:0016705">
    <property type="term" value="F:oxidoreductase activity, acting on paired donors, with incorporation or reduction of molecular oxygen"/>
    <property type="evidence" value="ECO:0007669"/>
    <property type="project" value="InterPro"/>
</dbReference>
<reference evidence="2 3" key="1">
    <citation type="submission" date="2011-12" db="EMBL/GenBank/DDBJ databases">
        <title>Complete sequence of Mycobacterium rhodesiae NBB3.</title>
        <authorList>
            <consortium name="US DOE Joint Genome Institute"/>
            <person name="Lucas S."/>
            <person name="Han J."/>
            <person name="Lapidus A."/>
            <person name="Cheng J.-F."/>
            <person name="Goodwin L."/>
            <person name="Pitluck S."/>
            <person name="Peters L."/>
            <person name="Mikhailova N."/>
            <person name="Gu W."/>
            <person name="Detter J.C."/>
            <person name="Han C."/>
            <person name="Tapia R."/>
            <person name="Land M."/>
            <person name="Hauser L."/>
            <person name="Kyrpides N."/>
            <person name="Ivanova N."/>
            <person name="Pagani I."/>
            <person name="Mattes T."/>
            <person name="Holmes A."/>
            <person name="Rutledge P."/>
            <person name="Paulsen I."/>
            <person name="Coleman N."/>
            <person name="Woyke T."/>
        </authorList>
    </citation>
    <scope>NUCLEOTIDE SEQUENCE [LARGE SCALE GENOMIC DNA]</scope>
    <source>
        <strain evidence="2 3">NBB3</strain>
    </source>
</reference>
<dbReference type="KEGG" id="mrh:MycrhN_4322"/>
<dbReference type="STRING" id="710685.MycrhN_4322"/>
<sequence>MDLAGVGVWSSQLRYGDAGEAAEAAAELEELGFTALWIPDVGGPVLDSVGQLLSSTKEVVIATGILNLWMHEPADVATAYASLTAEHGERFLLGIGVSHAPLIDSKEPGLYKKPLAATRAYLDAIDATDNPVPVASRVLAALGPKMLELSATRSRGAHPYLVTPDHTRYAREHLGDGPLLLPEQTVLLTKDKDEARALGTDWLRSYLALPNYANNLLRSGFTQEDVSSVSDRLFDAIIAWGDEETVLRRVNEHLSAGADHVCVQVLTADPREFPRAQWRQLAAALRNL</sequence>
<gene>
    <name evidence="2" type="ordered locus">MycrhN_4322</name>
</gene>
<name>G8RKN1_MYCRN</name>
<dbReference type="InterPro" id="IPR011251">
    <property type="entry name" value="Luciferase-like_dom"/>
</dbReference>
<dbReference type="InterPro" id="IPR050564">
    <property type="entry name" value="F420-G6PD/mer"/>
</dbReference>
<dbReference type="HOGENOM" id="CLU_079072_0_0_11"/>
<dbReference type="RefSeq" id="WP_014212570.1">
    <property type="nucleotide sequence ID" value="NC_016604.1"/>
</dbReference>
<accession>G8RKN1</accession>
<evidence type="ECO:0000313" key="2">
    <source>
        <dbReference type="EMBL" id="AEV74822.1"/>
    </source>
</evidence>
<organism evidence="2 3">
    <name type="scientific">Mycolicibacterium rhodesiae (strain NBB3)</name>
    <name type="common">Mycobacterium rhodesiae</name>
    <dbReference type="NCBI Taxonomy" id="710685"/>
    <lineage>
        <taxon>Bacteria</taxon>
        <taxon>Bacillati</taxon>
        <taxon>Actinomycetota</taxon>
        <taxon>Actinomycetes</taxon>
        <taxon>Mycobacteriales</taxon>
        <taxon>Mycobacteriaceae</taxon>
        <taxon>Mycolicibacterium</taxon>
    </lineage>
</organism>
<dbReference type="PANTHER" id="PTHR43244">
    <property type="match status" value="1"/>
</dbReference>
<feature type="domain" description="Luciferase-like" evidence="1">
    <location>
        <begin position="14"/>
        <end position="260"/>
    </location>
</feature>
<dbReference type="AlphaFoldDB" id="G8RKN1"/>
<dbReference type="NCBIfam" id="TIGR03620">
    <property type="entry name" value="F420_MSMEG_4141"/>
    <property type="match status" value="1"/>
</dbReference>
<dbReference type="Pfam" id="PF00296">
    <property type="entry name" value="Bac_luciferase"/>
    <property type="match status" value="1"/>
</dbReference>
<proteinExistence type="predicted"/>
<dbReference type="InterPro" id="IPR036661">
    <property type="entry name" value="Luciferase-like_sf"/>
</dbReference>
<dbReference type="InterPro" id="IPR019922">
    <property type="entry name" value="Lucif-like_OxRdatse_MSMEG_4141"/>
</dbReference>
<evidence type="ECO:0000259" key="1">
    <source>
        <dbReference type="Pfam" id="PF00296"/>
    </source>
</evidence>
<dbReference type="Proteomes" id="UP000005442">
    <property type="component" value="Chromosome"/>
</dbReference>
<dbReference type="EMBL" id="CP003169">
    <property type="protein sequence ID" value="AEV74822.1"/>
    <property type="molecule type" value="Genomic_DNA"/>
</dbReference>
<protein>
    <submittedName>
        <fullName evidence="2">Putative F420-dependent oxidoreductase, MSMEG_4141 family</fullName>
    </submittedName>
</protein>